<sequence length="221" mass="23849">MGVASEMTRGGRTKNRESGPERKCIATGEVRPKSELIRFVVGPDATLVPDLAGKLPGRGIWITASKTALETAMKKNIFHRAAKTQVSVSPTLVSDIEQQLARRVVDLISLSRKSGQAVSGYEKVKDVLFKETAEVLIQAEDGSSRGKSKLSTPHYGHYIGWLTADELGMAFGRQTVIHAALGAGGLTQRVVEEAQRLKGFRVRPTDAKTVAAAAGKEKRAR</sequence>
<dbReference type="SUPFAM" id="SSF55315">
    <property type="entry name" value="L30e-like"/>
    <property type="match status" value="1"/>
</dbReference>
<accession>A0A1M5TKJ0</accession>
<feature type="domain" description="YlxR" evidence="2">
    <location>
        <begin position="22"/>
        <end position="97"/>
    </location>
</feature>
<protein>
    <recommendedName>
        <fullName evidence="2">YlxR domain-containing protein</fullName>
    </recommendedName>
</protein>
<dbReference type="Gene3D" id="3.30.1330.30">
    <property type="match status" value="1"/>
</dbReference>
<keyword evidence="4" id="KW-1185">Reference proteome</keyword>
<organism evidence="3 4">
    <name type="scientific">Marivita hallyeonensis</name>
    <dbReference type="NCBI Taxonomy" id="996342"/>
    <lineage>
        <taxon>Bacteria</taxon>
        <taxon>Pseudomonadati</taxon>
        <taxon>Pseudomonadota</taxon>
        <taxon>Alphaproteobacteria</taxon>
        <taxon>Rhodobacterales</taxon>
        <taxon>Roseobacteraceae</taxon>
        <taxon>Marivita</taxon>
    </lineage>
</organism>
<dbReference type="PANTHER" id="PTHR34215:SF1">
    <property type="entry name" value="YLXR DOMAIN-CONTAINING PROTEIN"/>
    <property type="match status" value="1"/>
</dbReference>
<dbReference type="PANTHER" id="PTHR34215">
    <property type="entry name" value="BLL0784 PROTEIN"/>
    <property type="match status" value="1"/>
</dbReference>
<dbReference type="Pfam" id="PF04296">
    <property type="entry name" value="YlxR"/>
    <property type="match status" value="1"/>
</dbReference>
<evidence type="ECO:0000259" key="2">
    <source>
        <dbReference type="Pfam" id="PF04296"/>
    </source>
</evidence>
<evidence type="ECO:0000256" key="1">
    <source>
        <dbReference type="SAM" id="MobiDB-lite"/>
    </source>
</evidence>
<dbReference type="AlphaFoldDB" id="A0A1M5TKJ0"/>
<dbReference type="Gene3D" id="3.30.1230.10">
    <property type="entry name" value="YlxR-like"/>
    <property type="match status" value="1"/>
</dbReference>
<dbReference type="EMBL" id="FQXC01000003">
    <property type="protein sequence ID" value="SHH50863.1"/>
    <property type="molecule type" value="Genomic_DNA"/>
</dbReference>
<dbReference type="Proteomes" id="UP000184221">
    <property type="component" value="Unassembled WGS sequence"/>
</dbReference>
<dbReference type="InterPro" id="IPR035931">
    <property type="entry name" value="YlxR-like_sf"/>
</dbReference>
<evidence type="ECO:0000313" key="3">
    <source>
        <dbReference type="EMBL" id="SHH50863.1"/>
    </source>
</evidence>
<reference evidence="3 4" key="1">
    <citation type="submission" date="2016-11" db="EMBL/GenBank/DDBJ databases">
        <authorList>
            <person name="Jaros S."/>
            <person name="Januszkiewicz K."/>
            <person name="Wedrychowicz H."/>
        </authorList>
    </citation>
    <scope>NUCLEOTIDE SEQUENCE [LARGE SCALE GENOMIC DNA]</scope>
    <source>
        <strain evidence="3 4">DSM 29431</strain>
    </source>
</reference>
<gene>
    <name evidence="3" type="ORF">SAMN05443551_2255</name>
</gene>
<dbReference type="InterPro" id="IPR029064">
    <property type="entry name" value="Ribosomal_eL30-like_sf"/>
</dbReference>
<dbReference type="STRING" id="996342.SAMN05443551_2255"/>
<name>A0A1M5TKJ0_9RHOB</name>
<dbReference type="SUPFAM" id="SSF64376">
    <property type="entry name" value="YlxR-like"/>
    <property type="match status" value="1"/>
</dbReference>
<dbReference type="NCBIfam" id="NF006622">
    <property type="entry name" value="PRK09190.1"/>
    <property type="match status" value="1"/>
</dbReference>
<dbReference type="CDD" id="cd00279">
    <property type="entry name" value="YlxR"/>
    <property type="match status" value="1"/>
</dbReference>
<feature type="region of interest" description="Disordered" evidence="1">
    <location>
        <begin position="1"/>
        <end position="22"/>
    </location>
</feature>
<proteinExistence type="predicted"/>
<evidence type="ECO:0000313" key="4">
    <source>
        <dbReference type="Proteomes" id="UP000184221"/>
    </source>
</evidence>
<dbReference type="InterPro" id="IPR007393">
    <property type="entry name" value="YlxR_dom"/>
</dbReference>
<dbReference type="InterPro" id="IPR037465">
    <property type="entry name" value="YlxR"/>
</dbReference>